<dbReference type="Pfam" id="PF00282">
    <property type="entry name" value="Pyridoxal_deC"/>
    <property type="match status" value="1"/>
</dbReference>
<dbReference type="GO" id="GO:0006520">
    <property type="term" value="P:amino acid metabolic process"/>
    <property type="evidence" value="ECO:0007669"/>
    <property type="project" value="InterPro"/>
</dbReference>
<dbReference type="PROSITE" id="PS00392">
    <property type="entry name" value="DDC_GAD_HDC_YDC"/>
    <property type="match status" value="1"/>
</dbReference>
<dbReference type="CDD" id="cd06450">
    <property type="entry name" value="DOPA_deC_like"/>
    <property type="match status" value="1"/>
</dbReference>
<dbReference type="InterPro" id="IPR015421">
    <property type="entry name" value="PyrdxlP-dep_Trfase_major"/>
</dbReference>
<accession>A0A7D5Q853</accession>
<evidence type="ECO:0000256" key="5">
    <source>
        <dbReference type="ARBA" id="ARBA00023239"/>
    </source>
</evidence>
<dbReference type="AlphaFoldDB" id="A0A7D5Q853"/>
<keyword evidence="4 6" id="KW-0663">Pyridoxal phosphate</keyword>
<dbReference type="InterPro" id="IPR015424">
    <property type="entry name" value="PyrdxlP-dep_Trfase"/>
</dbReference>
<keyword evidence="3" id="KW-0210">Decarboxylase</keyword>
<dbReference type="GO" id="GO:0016831">
    <property type="term" value="F:carboxy-lyase activity"/>
    <property type="evidence" value="ECO:0007669"/>
    <property type="project" value="UniProtKB-KW"/>
</dbReference>
<dbReference type="GO" id="GO:0019752">
    <property type="term" value="P:carboxylic acid metabolic process"/>
    <property type="evidence" value="ECO:0007669"/>
    <property type="project" value="InterPro"/>
</dbReference>
<dbReference type="Gene3D" id="3.40.640.10">
    <property type="entry name" value="Type I PLP-dependent aspartate aminotransferase-like (Major domain)"/>
    <property type="match status" value="1"/>
</dbReference>
<comment type="cofactor">
    <cofactor evidence="1 6 7">
        <name>pyridoxal 5'-phosphate</name>
        <dbReference type="ChEBI" id="CHEBI:597326"/>
    </cofactor>
</comment>
<proteinExistence type="evidence at transcript level"/>
<dbReference type="Gene3D" id="1.20.1340.10">
    <property type="entry name" value="dopa decarboxylase, N-terminal domain"/>
    <property type="match status" value="1"/>
</dbReference>
<dbReference type="InterPro" id="IPR002129">
    <property type="entry name" value="PyrdxlP-dep_de-COase"/>
</dbReference>
<evidence type="ECO:0000313" key="8">
    <source>
        <dbReference type="EMBL" id="QLI49059.1"/>
    </source>
</evidence>
<evidence type="ECO:0000256" key="4">
    <source>
        <dbReference type="ARBA" id="ARBA00022898"/>
    </source>
</evidence>
<comment type="similarity">
    <text evidence="2 7">Belongs to the group II decarboxylase family.</text>
</comment>
<name>A0A7D5Q853_GLOSU</name>
<dbReference type="EMBL" id="MT512048">
    <property type="protein sequence ID" value="QLI49059.1"/>
    <property type="molecule type" value="mRNA"/>
</dbReference>
<dbReference type="PRINTS" id="PR00800">
    <property type="entry name" value="YHDCRBOXLASE"/>
</dbReference>
<dbReference type="Gene3D" id="3.90.1150.10">
    <property type="entry name" value="Aspartate Aminotransferase, domain 1"/>
    <property type="match status" value="1"/>
</dbReference>
<dbReference type="GO" id="GO:0005737">
    <property type="term" value="C:cytoplasm"/>
    <property type="evidence" value="ECO:0007669"/>
    <property type="project" value="TreeGrafter"/>
</dbReference>
<feature type="modified residue" description="N6-(pyridoxal phosphate)lysine" evidence="6">
    <location>
        <position position="321"/>
    </location>
</feature>
<protein>
    <submittedName>
        <fullName evidence="8">Tyrosine/DOPA decarboxylase</fullName>
    </submittedName>
</protein>
<evidence type="ECO:0000256" key="3">
    <source>
        <dbReference type="ARBA" id="ARBA00022793"/>
    </source>
</evidence>
<reference evidence="8" key="1">
    <citation type="submission" date="2020-05" db="EMBL/GenBank/DDBJ databases">
        <title>Discovery and engineering of colchicine alkaloid biosynthesis.</title>
        <authorList>
            <person name="Nett R.S."/>
            <person name="Lau W."/>
            <person name="Sattely E.S."/>
        </authorList>
    </citation>
    <scope>NUCLEOTIDE SEQUENCE</scope>
</reference>
<evidence type="ECO:0000256" key="6">
    <source>
        <dbReference type="PIRSR" id="PIRSR602129-50"/>
    </source>
</evidence>
<keyword evidence="5 7" id="KW-0456">Lyase</keyword>
<evidence type="ECO:0000256" key="2">
    <source>
        <dbReference type="ARBA" id="ARBA00009533"/>
    </source>
</evidence>
<sequence>MGSLHEDTVESKLGFGLGLGLPLNPLDPEEFRRQGHMVIDFLADYYHNVGDYPVRSQVEPGYLHKRLPSFPPDHPEPIEDILRDVTADIVPGITHWQSPSYFAYFPSSGSTAGFLGEMLSTGFNVVGFNWMSSPAATELETIVMDWMGGMLQLPEPFLFSGGGGGVLQGTTCEAMLCTITAAREKALKTIGEDGIGRLVVYASDQTHCALEKAARIAGITNFRALPTRRSDEFALSPETLRGALSADVEAGLVPLYLCATVGTTSSTAVDPLAGLCHVAAEYGVWVHVDAAYAGSACICPELRHHIDGVEGAASFSMNAHKWFLTTLDCCCLWVKEPAALVGALSTAPEYLKNKATESRMVVDYKDWQIALSRRFRSLKLWMVIRSYGVANLRDFLRSHIEMAREFEGYVTTDPRFEVVVRRHFATVCFRLRPAGEVDPKEAADEKVNEVNRKLLEAVNATGRVYMTHAVVGGVYLLRFAVGATLTEEKHVAAAWVMVQEQAEALVGPIGKAGC</sequence>
<dbReference type="PANTHER" id="PTHR11999">
    <property type="entry name" value="GROUP II PYRIDOXAL-5-PHOSPHATE DECARBOXYLASE"/>
    <property type="match status" value="1"/>
</dbReference>
<dbReference type="InterPro" id="IPR015422">
    <property type="entry name" value="PyrdxlP-dep_Trfase_small"/>
</dbReference>
<dbReference type="GO" id="GO:0046189">
    <property type="term" value="P:phenol-containing compound biosynthetic process"/>
    <property type="evidence" value="ECO:0007669"/>
    <property type="project" value="UniProtKB-ARBA"/>
</dbReference>
<dbReference type="SMR" id="A0A7D5Q853"/>
<dbReference type="SUPFAM" id="SSF53383">
    <property type="entry name" value="PLP-dependent transferases"/>
    <property type="match status" value="1"/>
</dbReference>
<dbReference type="InterPro" id="IPR010977">
    <property type="entry name" value="Aromatic_deC"/>
</dbReference>
<evidence type="ECO:0000256" key="1">
    <source>
        <dbReference type="ARBA" id="ARBA00001933"/>
    </source>
</evidence>
<evidence type="ECO:0000256" key="7">
    <source>
        <dbReference type="RuleBase" id="RU000382"/>
    </source>
</evidence>
<dbReference type="FunFam" id="3.40.640.10:FF:000025">
    <property type="entry name" value="Histidine decarboxylase"/>
    <property type="match status" value="1"/>
</dbReference>
<dbReference type="PANTHER" id="PTHR11999:SF96">
    <property type="entry name" value="TYROSINE DECARBOXYLASE"/>
    <property type="match status" value="1"/>
</dbReference>
<dbReference type="GO" id="GO:1901162">
    <property type="term" value="P:primary amino compound biosynthetic process"/>
    <property type="evidence" value="ECO:0007669"/>
    <property type="project" value="UniProtKB-ARBA"/>
</dbReference>
<dbReference type="InterPro" id="IPR021115">
    <property type="entry name" value="Pyridoxal-P_BS"/>
</dbReference>
<organism evidence="8">
    <name type="scientific">Gloriosa superba</name>
    <name type="common">Glory lily</name>
    <dbReference type="NCBI Taxonomy" id="41220"/>
    <lineage>
        <taxon>Eukaryota</taxon>
        <taxon>Viridiplantae</taxon>
        <taxon>Streptophyta</taxon>
        <taxon>Embryophyta</taxon>
        <taxon>Tracheophyta</taxon>
        <taxon>Spermatophyta</taxon>
        <taxon>Magnoliopsida</taxon>
        <taxon>Liliopsida</taxon>
        <taxon>Liliales</taxon>
        <taxon>Colchicaceae</taxon>
        <taxon>Gloriosa</taxon>
    </lineage>
</organism>
<dbReference type="GO" id="GO:0030170">
    <property type="term" value="F:pyridoxal phosphate binding"/>
    <property type="evidence" value="ECO:0007669"/>
    <property type="project" value="InterPro"/>
</dbReference>